<evidence type="ECO:0000313" key="1">
    <source>
        <dbReference type="EMBL" id="MFC4260984.1"/>
    </source>
</evidence>
<dbReference type="PANTHER" id="PTHR38009:SF1">
    <property type="entry name" value="CONSERVED HYPOTHETICAL PHAGE TAIL PROTEIN"/>
    <property type="match status" value="1"/>
</dbReference>
<protein>
    <submittedName>
        <fullName evidence="1">Phage tail protein</fullName>
    </submittedName>
</protein>
<evidence type="ECO:0000313" key="2">
    <source>
        <dbReference type="Proteomes" id="UP001595798"/>
    </source>
</evidence>
<reference evidence="2" key="1">
    <citation type="journal article" date="2019" name="Int. J. Syst. Evol. Microbiol.">
        <title>The Global Catalogue of Microorganisms (GCM) 10K type strain sequencing project: providing services to taxonomists for standard genome sequencing and annotation.</title>
        <authorList>
            <consortium name="The Broad Institute Genomics Platform"/>
            <consortium name="The Broad Institute Genome Sequencing Center for Infectious Disease"/>
            <person name="Wu L."/>
            <person name="Ma J."/>
        </authorList>
    </citation>
    <scope>NUCLEOTIDE SEQUENCE [LARGE SCALE GENOMIC DNA]</scope>
    <source>
        <strain evidence="2">CECT 7297</strain>
    </source>
</reference>
<dbReference type="Proteomes" id="UP001595798">
    <property type="component" value="Unassembled WGS sequence"/>
</dbReference>
<dbReference type="Pfam" id="PF06841">
    <property type="entry name" value="Phage_T4_gp19"/>
    <property type="match status" value="1"/>
</dbReference>
<dbReference type="PANTHER" id="PTHR38009">
    <property type="entry name" value="CONSERVED HYPOTHETICAL PHAGE TAIL PROTEIN"/>
    <property type="match status" value="1"/>
</dbReference>
<proteinExistence type="predicted"/>
<organism evidence="1 2">
    <name type="scientific">Marinobacter lacisalsi</name>
    <dbReference type="NCBI Taxonomy" id="475979"/>
    <lineage>
        <taxon>Bacteria</taxon>
        <taxon>Pseudomonadati</taxon>
        <taxon>Pseudomonadota</taxon>
        <taxon>Gammaproteobacteria</taxon>
        <taxon>Pseudomonadales</taxon>
        <taxon>Marinobacteraceae</taxon>
        <taxon>Marinobacter</taxon>
    </lineage>
</organism>
<dbReference type="EMBL" id="JBHSDI010000062">
    <property type="protein sequence ID" value="MFC4260984.1"/>
    <property type="molecule type" value="Genomic_DNA"/>
</dbReference>
<dbReference type="InterPro" id="IPR011747">
    <property type="entry name" value="CHP02241"/>
</dbReference>
<comment type="caution">
    <text evidence="1">The sequence shown here is derived from an EMBL/GenBank/DDBJ whole genome shotgun (WGS) entry which is preliminary data.</text>
</comment>
<name>A0ABV8QPZ0_9GAMM</name>
<accession>A0ABV8QPZ0</accession>
<sequence length="186" mass="19858">MSPRFDPLPAFHFQIALLESLDLDSEGSGLSEPSGPAALAGDLSGLVAGGFSECSGLESTINVLDVQEGGVNDRVHRLPGRASFGNLTLKRGVALSETLWLWHEQFINGEGKRRDGLIMLMNEQRVPVKIWGFYNGIPTRWSGPSLNAGNSEVAVEALEIAHEKLTLLVSPGEAMARLEGAAGPEP</sequence>
<dbReference type="NCBIfam" id="TIGR02241">
    <property type="entry name" value="conserved hypothetical phage tail region protein"/>
    <property type="match status" value="1"/>
</dbReference>
<dbReference type="InterPro" id="IPR010667">
    <property type="entry name" value="Phage_T4_Gp19"/>
</dbReference>
<dbReference type="RefSeq" id="WP_379890065.1">
    <property type="nucleotide sequence ID" value="NZ_JBHSDI010000062.1"/>
</dbReference>
<keyword evidence="2" id="KW-1185">Reference proteome</keyword>
<gene>
    <name evidence="1" type="ORF">ACFOZ5_18340</name>
</gene>